<feature type="binding site" evidence="8">
    <location>
        <position position="38"/>
    </location>
    <ligand>
        <name>Na(+)</name>
        <dbReference type="ChEBI" id="CHEBI:29101"/>
        <label>1</label>
    </ligand>
</feature>
<accession>A0A8S3RJF7</accession>
<keyword evidence="5 8" id="KW-0479">Metal-binding</keyword>
<sequence>MGKEAEAEKADVYNDQEIIERGNWTGRLDFILSCIGYAVGLGNVWRFPYLCFRNGGGAFLIPYAIMLFIAGIPLFFFELSFGQFASQGPITVWAANPMFMGVGWAMVMISAMVSAYYNVIIMYAIYYMMVSFVNLDTKLPWAECDPEWATNLCRQEAYPNFASMTNDSEIKKEAFRLKDTMCLEKLLPNISEAAGAMPAYATIMDIPSNLLVHNTSSCDLDLKVPSDEYWTRFVLRLHESDGFDAIGGLSLKLTICLFLAWIIIFFCLMKGVKSSGKVVYFTATFPYLILIALLIRGLTLEGHEKGVEFYMTADWEKLKDPKVWGDAATQIFYSLGPAWGGLLTMSSYNRFKNNTVRDTFIVSIINCGTSVFAGFAVFSLLGFMATQLNRDVKDVVEAGPGLAFIAYPEGIARMPVAPLWAFLFFFMIFTLGLDSQFAMMETVISGFVDAFPTFLRPKKQMFTLFCCLIGFLVGLPQVAKGGIYLLTLVDWYAGSYNLMLVSMAELIGICYIYGVNNFRRDIEMMLGKQHPAFWIYWYCTWCFITPVSIGFIVIMSAINYSPAYYGDYEFPGYAQAMGWLMVCSPLALIIIVMIAQIIRKGLSGAVQSEPHWGPALDEDRALDPMRYRPLRENKIPPNGHYNDNEGQTNIAYLGDEKVKYVATESNRMFYACGGFLQVVGDTLGIDKSTVSRCVQKVSDALNAKADQFIKWPSVQRKGDIKQGFFDNGGFPGVVGCIDGTHVRISAPSHDEPSFVNRKGYHSINTQAICDHEGRFTNVVARWPGSVHDSHIMRCSQVCTHLEESHLSVQDGLILGDSGYACRSFLMTPYLRPTEPCHEKFNKAHMKTRCCIERTFGWWKKRFNCLHQGIRMHPEKVCKIIMACAVLHNLAIEMKEPMDEYDNEIVNNDDLNIVFRGPDEGRIVRDHIARGFFS</sequence>
<feature type="transmembrane region" description="Helical" evidence="11">
    <location>
        <begin position="30"/>
        <end position="48"/>
    </location>
</feature>
<evidence type="ECO:0000259" key="12">
    <source>
        <dbReference type="Pfam" id="PF13359"/>
    </source>
</evidence>
<feature type="binding site" evidence="8">
    <location>
        <position position="435"/>
    </location>
    <ligand>
        <name>Na(+)</name>
        <dbReference type="ChEBI" id="CHEBI:29101"/>
        <label>1</label>
    </ligand>
</feature>
<evidence type="ECO:0000256" key="2">
    <source>
        <dbReference type="ARBA" id="ARBA00004141"/>
    </source>
</evidence>
<evidence type="ECO:0000256" key="6">
    <source>
        <dbReference type="ARBA" id="ARBA00022989"/>
    </source>
</evidence>
<dbReference type="InterPro" id="IPR000175">
    <property type="entry name" value="Na/ntran_symport"/>
</dbReference>
<evidence type="ECO:0000256" key="9">
    <source>
        <dbReference type="PIRSR" id="PIRSR600175-2"/>
    </source>
</evidence>
<dbReference type="InterPro" id="IPR027806">
    <property type="entry name" value="HARBI1_dom"/>
</dbReference>
<dbReference type="PROSITE" id="PS50267">
    <property type="entry name" value="NA_NEUROTRAN_SYMP_3"/>
    <property type="match status" value="1"/>
</dbReference>
<keyword evidence="6 11" id="KW-1133">Transmembrane helix</keyword>
<comment type="subcellular location">
    <subcellularLocation>
        <location evidence="2">Membrane</location>
        <topology evidence="2">Multi-pass membrane protein</topology>
    </subcellularLocation>
</comment>
<dbReference type="GO" id="GO:0022858">
    <property type="term" value="F:alanine transmembrane transporter activity"/>
    <property type="evidence" value="ECO:0007669"/>
    <property type="project" value="TreeGrafter"/>
</dbReference>
<feature type="binding site" evidence="8">
    <location>
        <position position="36"/>
    </location>
    <ligand>
        <name>Na(+)</name>
        <dbReference type="ChEBI" id="CHEBI:29101"/>
        <label>1</label>
    </ligand>
</feature>
<keyword evidence="4 10" id="KW-0812">Transmembrane</keyword>
<feature type="transmembrane region" description="Helical" evidence="11">
    <location>
        <begin position="245"/>
        <end position="266"/>
    </location>
</feature>
<dbReference type="EMBL" id="CAJPWZ010001070">
    <property type="protein sequence ID" value="CAG2207076.1"/>
    <property type="molecule type" value="Genomic_DNA"/>
</dbReference>
<evidence type="ECO:0000313" key="13">
    <source>
        <dbReference type="EMBL" id="CAG2207076.1"/>
    </source>
</evidence>
<dbReference type="PANTHER" id="PTHR11616">
    <property type="entry name" value="SODIUM/CHLORIDE DEPENDENT TRANSPORTER"/>
    <property type="match status" value="1"/>
</dbReference>
<feature type="transmembrane region" description="Helical" evidence="11">
    <location>
        <begin position="331"/>
        <end position="348"/>
    </location>
</feature>
<evidence type="ECO:0000256" key="1">
    <source>
        <dbReference type="ARBA" id="ARBA00001968"/>
    </source>
</evidence>
<comment type="cofactor">
    <cofactor evidence="1">
        <name>a divalent metal cation</name>
        <dbReference type="ChEBI" id="CHEBI:60240"/>
    </cofactor>
</comment>
<keyword evidence="3 10" id="KW-0813">Transport</keyword>
<feature type="disulfide bond" evidence="9">
    <location>
        <begin position="144"/>
        <end position="153"/>
    </location>
</feature>
<dbReference type="InterPro" id="IPR037272">
    <property type="entry name" value="SNS_sf"/>
</dbReference>
<feature type="binding site" evidence="8">
    <location>
        <position position="366"/>
    </location>
    <ligand>
        <name>Na(+)</name>
        <dbReference type="ChEBI" id="CHEBI:29101"/>
        <label>1</label>
    </ligand>
</feature>
<dbReference type="GO" id="GO:0005886">
    <property type="term" value="C:plasma membrane"/>
    <property type="evidence" value="ECO:0007669"/>
    <property type="project" value="TreeGrafter"/>
</dbReference>
<feature type="binding site" evidence="8">
    <location>
        <position position="334"/>
    </location>
    <ligand>
        <name>Na(+)</name>
        <dbReference type="ChEBI" id="CHEBI:29101"/>
        <label>1</label>
    </ligand>
</feature>
<feature type="transmembrane region" description="Helical" evidence="11">
    <location>
        <begin position="419"/>
        <end position="440"/>
    </location>
</feature>
<feature type="transmembrane region" description="Helical" evidence="11">
    <location>
        <begin position="360"/>
        <end position="385"/>
    </location>
</feature>
<dbReference type="PANTHER" id="PTHR11616:SF286">
    <property type="entry name" value="SODIUM- AND CHLORIDE-DEPENDENT NEUTRAL AND BASIC AMINO ACID TRANSPORTER B(0+)"/>
    <property type="match status" value="1"/>
</dbReference>
<proteinExistence type="inferred from homology"/>
<evidence type="ECO:0000256" key="5">
    <source>
        <dbReference type="ARBA" id="ARBA00022723"/>
    </source>
</evidence>
<dbReference type="GO" id="GO:0001761">
    <property type="term" value="F:beta-alanine transmembrane transporter activity"/>
    <property type="evidence" value="ECO:0007669"/>
    <property type="project" value="TreeGrafter"/>
</dbReference>
<evidence type="ECO:0000313" key="14">
    <source>
        <dbReference type="Proteomes" id="UP000683360"/>
    </source>
</evidence>
<dbReference type="PROSITE" id="PS00610">
    <property type="entry name" value="NA_NEUROTRAN_SYMP_1"/>
    <property type="match status" value="1"/>
</dbReference>
<dbReference type="GO" id="GO:0015374">
    <property type="term" value="F:neutral, basic amino acid:sodium:chloride symporter activity"/>
    <property type="evidence" value="ECO:0007669"/>
    <property type="project" value="TreeGrafter"/>
</dbReference>
<evidence type="ECO:0000256" key="8">
    <source>
        <dbReference type="PIRSR" id="PIRSR600175-1"/>
    </source>
</evidence>
<keyword evidence="7 11" id="KW-0472">Membrane</keyword>
<keyword evidence="10" id="KW-0769">Symport</keyword>
<comment type="similarity">
    <text evidence="10">Belongs to the sodium:neurotransmitter symporter (SNF) (TC 2.A.22) family.</text>
</comment>
<feature type="transmembrane region" description="Helical" evidence="11">
    <location>
        <begin position="102"/>
        <end position="126"/>
    </location>
</feature>
<feature type="transmembrane region" description="Helical" evidence="11">
    <location>
        <begin position="535"/>
        <end position="558"/>
    </location>
</feature>
<feature type="binding site" evidence="8">
    <location>
        <position position="39"/>
    </location>
    <ligand>
        <name>Na(+)</name>
        <dbReference type="ChEBI" id="CHEBI:29101"/>
        <label>1</label>
    </ligand>
</feature>
<evidence type="ECO:0000256" key="4">
    <source>
        <dbReference type="ARBA" id="ARBA00022692"/>
    </source>
</evidence>
<feature type="binding site" evidence="8">
    <location>
        <position position="434"/>
    </location>
    <ligand>
        <name>Na(+)</name>
        <dbReference type="ChEBI" id="CHEBI:29101"/>
        <label>1</label>
    </ligand>
</feature>
<dbReference type="GO" id="GO:1901235">
    <property type="term" value="F:(R)-carnitine transmembrane transporter activity"/>
    <property type="evidence" value="ECO:0007669"/>
    <property type="project" value="TreeGrafter"/>
</dbReference>
<dbReference type="AlphaFoldDB" id="A0A8S3RJF7"/>
<feature type="transmembrane region" description="Helical" evidence="11">
    <location>
        <begin position="578"/>
        <end position="598"/>
    </location>
</feature>
<dbReference type="PRINTS" id="PR00176">
    <property type="entry name" value="NANEUSMPORT"/>
</dbReference>
<feature type="transmembrane region" description="Helical" evidence="11">
    <location>
        <begin position="461"/>
        <end position="479"/>
    </location>
</feature>
<dbReference type="OrthoDB" id="6581954at2759"/>
<dbReference type="SUPFAM" id="SSF161070">
    <property type="entry name" value="SNF-like"/>
    <property type="match status" value="1"/>
</dbReference>
<comment type="caution">
    <text evidence="13">The sequence shown here is derived from an EMBL/GenBank/DDBJ whole genome shotgun (WGS) entry which is preliminary data.</text>
</comment>
<reference evidence="13" key="1">
    <citation type="submission" date="2021-03" db="EMBL/GenBank/DDBJ databases">
        <authorList>
            <person name="Bekaert M."/>
        </authorList>
    </citation>
    <scope>NUCLEOTIDE SEQUENCE</scope>
</reference>
<feature type="transmembrane region" description="Helical" evidence="11">
    <location>
        <begin position="60"/>
        <end position="81"/>
    </location>
</feature>
<feature type="transmembrane region" description="Helical" evidence="11">
    <location>
        <begin position="278"/>
        <end position="298"/>
    </location>
</feature>
<keyword evidence="8" id="KW-0915">Sodium</keyword>
<evidence type="ECO:0000256" key="11">
    <source>
        <dbReference type="SAM" id="Phobius"/>
    </source>
</evidence>
<feature type="binding site" evidence="8">
    <location>
        <position position="43"/>
    </location>
    <ligand>
        <name>Na(+)</name>
        <dbReference type="ChEBI" id="CHEBI:29101"/>
        <label>1</label>
    </ligand>
</feature>
<evidence type="ECO:0000256" key="10">
    <source>
        <dbReference type="RuleBase" id="RU003732"/>
    </source>
</evidence>
<dbReference type="GO" id="GO:0089718">
    <property type="term" value="P:amino acid import across plasma membrane"/>
    <property type="evidence" value="ECO:0007669"/>
    <property type="project" value="TreeGrafter"/>
</dbReference>
<feature type="transmembrane region" description="Helical" evidence="11">
    <location>
        <begin position="491"/>
        <end position="514"/>
    </location>
</feature>
<evidence type="ECO:0000256" key="3">
    <source>
        <dbReference type="ARBA" id="ARBA00022448"/>
    </source>
</evidence>
<dbReference type="GO" id="GO:0046872">
    <property type="term" value="F:metal ion binding"/>
    <property type="evidence" value="ECO:0007669"/>
    <property type="project" value="UniProtKB-KW"/>
</dbReference>
<keyword evidence="9" id="KW-1015">Disulfide bond</keyword>
<evidence type="ECO:0000256" key="7">
    <source>
        <dbReference type="ARBA" id="ARBA00023136"/>
    </source>
</evidence>
<gene>
    <name evidence="13" type="ORF">MEDL_21401</name>
</gene>
<feature type="domain" description="DDE Tnp4" evidence="12">
    <location>
        <begin position="737"/>
        <end position="888"/>
    </location>
</feature>
<organism evidence="13 14">
    <name type="scientific">Mytilus edulis</name>
    <name type="common">Blue mussel</name>
    <dbReference type="NCBI Taxonomy" id="6550"/>
    <lineage>
        <taxon>Eukaryota</taxon>
        <taxon>Metazoa</taxon>
        <taxon>Spiralia</taxon>
        <taxon>Lophotrochozoa</taxon>
        <taxon>Mollusca</taxon>
        <taxon>Bivalvia</taxon>
        <taxon>Autobranchia</taxon>
        <taxon>Pteriomorphia</taxon>
        <taxon>Mytilida</taxon>
        <taxon>Mytiloidea</taxon>
        <taxon>Mytilidae</taxon>
        <taxon>Mytilinae</taxon>
        <taxon>Mytilus</taxon>
    </lineage>
</organism>
<feature type="binding site" evidence="8">
    <location>
        <position position="431"/>
    </location>
    <ligand>
        <name>Na(+)</name>
        <dbReference type="ChEBI" id="CHEBI:29101"/>
        <label>1</label>
    </ligand>
</feature>
<name>A0A8S3RJF7_MYTED</name>
<dbReference type="Pfam" id="PF00209">
    <property type="entry name" value="SNF"/>
    <property type="match status" value="2"/>
</dbReference>
<dbReference type="Proteomes" id="UP000683360">
    <property type="component" value="Unassembled WGS sequence"/>
</dbReference>
<keyword evidence="14" id="KW-1185">Reference proteome</keyword>
<protein>
    <recommendedName>
        <fullName evidence="10">Transporter</fullName>
    </recommendedName>
</protein>
<dbReference type="GO" id="GO:0015657">
    <property type="term" value="F:branched-chain amino acid:sodium symporter activity"/>
    <property type="evidence" value="ECO:0007669"/>
    <property type="project" value="TreeGrafter"/>
</dbReference>
<dbReference type="Pfam" id="PF13359">
    <property type="entry name" value="DDE_Tnp_4"/>
    <property type="match status" value="1"/>
</dbReference>